<accession>K3YXV5</accession>
<organism evidence="2 3">
    <name type="scientific">Setaria italica</name>
    <name type="common">Foxtail millet</name>
    <name type="synonym">Panicum italicum</name>
    <dbReference type="NCBI Taxonomy" id="4555"/>
    <lineage>
        <taxon>Eukaryota</taxon>
        <taxon>Viridiplantae</taxon>
        <taxon>Streptophyta</taxon>
        <taxon>Embryophyta</taxon>
        <taxon>Tracheophyta</taxon>
        <taxon>Spermatophyta</taxon>
        <taxon>Magnoliopsida</taxon>
        <taxon>Liliopsida</taxon>
        <taxon>Poales</taxon>
        <taxon>Poaceae</taxon>
        <taxon>PACMAD clade</taxon>
        <taxon>Panicoideae</taxon>
        <taxon>Panicodae</taxon>
        <taxon>Paniceae</taxon>
        <taxon>Cenchrinae</taxon>
        <taxon>Setaria</taxon>
    </lineage>
</organism>
<evidence type="ECO:0000313" key="2">
    <source>
        <dbReference type="EnsemblPlants" id="KQL30826"/>
    </source>
</evidence>
<evidence type="ECO:0000259" key="1">
    <source>
        <dbReference type="Pfam" id="PF03478"/>
    </source>
</evidence>
<dbReference type="eggNOG" id="ENOG502R29E">
    <property type="taxonomic scope" value="Eukaryota"/>
</dbReference>
<dbReference type="HOGENOM" id="CLU_1131486_0_0_1"/>
<dbReference type="InterPro" id="IPR005174">
    <property type="entry name" value="KIB1-4_b-propeller"/>
</dbReference>
<dbReference type="PANTHER" id="PTHR33127:SF97">
    <property type="entry name" value="OS08G0448300 PROTEIN"/>
    <property type="match status" value="1"/>
</dbReference>
<reference evidence="3" key="1">
    <citation type="journal article" date="2012" name="Nat. Biotechnol.">
        <title>Reference genome sequence of the model plant Setaria.</title>
        <authorList>
            <person name="Bennetzen J.L."/>
            <person name="Schmutz J."/>
            <person name="Wang H."/>
            <person name="Percifield R."/>
            <person name="Hawkins J."/>
            <person name="Pontaroli A.C."/>
            <person name="Estep M."/>
            <person name="Feng L."/>
            <person name="Vaughn J.N."/>
            <person name="Grimwood J."/>
            <person name="Jenkins J."/>
            <person name="Barry K."/>
            <person name="Lindquist E."/>
            <person name="Hellsten U."/>
            <person name="Deshpande S."/>
            <person name="Wang X."/>
            <person name="Wu X."/>
            <person name="Mitros T."/>
            <person name="Triplett J."/>
            <person name="Yang X."/>
            <person name="Ye C.Y."/>
            <person name="Mauro-Herrera M."/>
            <person name="Wang L."/>
            <person name="Li P."/>
            <person name="Sharma M."/>
            <person name="Sharma R."/>
            <person name="Ronald P.C."/>
            <person name="Panaud O."/>
            <person name="Kellogg E.A."/>
            <person name="Brutnell T.P."/>
            <person name="Doust A.N."/>
            <person name="Tuskan G.A."/>
            <person name="Rokhsar D."/>
            <person name="Devos K.M."/>
        </authorList>
    </citation>
    <scope>NUCLEOTIDE SEQUENCE [LARGE SCALE GENOMIC DNA]</scope>
    <source>
        <strain evidence="3">cv. Yugu1</strain>
    </source>
</reference>
<feature type="domain" description="KIB1-4 beta-propeller" evidence="1">
    <location>
        <begin position="107"/>
        <end position="226"/>
    </location>
</feature>
<dbReference type="AlphaFoldDB" id="K3YXV5"/>
<dbReference type="PANTHER" id="PTHR33127">
    <property type="entry name" value="TRANSMEMBRANE PROTEIN"/>
    <property type="match status" value="1"/>
</dbReference>
<proteinExistence type="predicted"/>
<dbReference type="InParanoid" id="K3YXV5"/>
<dbReference type="EnsemblPlants" id="KQL30826">
    <property type="protein sequence ID" value="KQL30826"/>
    <property type="gene ID" value="SETIT_019103mg"/>
</dbReference>
<dbReference type="EMBL" id="AGNK02000471">
    <property type="status" value="NOT_ANNOTATED_CDS"/>
    <property type="molecule type" value="Genomic_DNA"/>
</dbReference>
<keyword evidence="3" id="KW-1185">Reference proteome</keyword>
<dbReference type="Gramene" id="KQL30826">
    <property type="protein sequence ID" value="KQL30826"/>
    <property type="gene ID" value="SETIT_019103mg"/>
</dbReference>
<dbReference type="Proteomes" id="UP000004995">
    <property type="component" value="Unassembled WGS sequence"/>
</dbReference>
<reference evidence="2" key="2">
    <citation type="submission" date="2018-08" db="UniProtKB">
        <authorList>
            <consortium name="EnsemblPlants"/>
        </authorList>
    </citation>
    <scope>IDENTIFICATION</scope>
    <source>
        <strain evidence="2">Yugu1</strain>
    </source>
</reference>
<name>K3YXV5_SETIT</name>
<dbReference type="Pfam" id="PF03478">
    <property type="entry name" value="Beta-prop_KIB1-4"/>
    <property type="match status" value="1"/>
</dbReference>
<protein>
    <recommendedName>
        <fullName evidence="1">KIB1-4 beta-propeller domain-containing protein</fullName>
    </recommendedName>
</protein>
<evidence type="ECO:0000313" key="3">
    <source>
        <dbReference type="Proteomes" id="UP000004995"/>
    </source>
</evidence>
<sequence length="246" mass="28113">MNDGPSWESQDIPCSQTDRKLFAAATKITVGDGSKTSFWDSGWRWSSISNPAQHAKKYPAYPVLMSIICSSSAGTFKLFDPIIEKEYTLKNSSLVPCDDYFQMLLFAKHGWVLVLRGNKYMYATNPFTGEMLELPEMPWLGHQFDGISFSSSPKSPDCVVCAVEKERRSENILLYVMVWHAGDDHWTRVKMYDHTQFRTAYSNPVFYRDKFYCLGTRGNLGVFNPQSMKWRVLDKPGAIPDDDPMP</sequence>